<name>A0ABU2ZPR6_9ALTE</name>
<reference evidence="6 7" key="1">
    <citation type="submission" date="2023-09" db="EMBL/GenBank/DDBJ databases">
        <authorList>
            <person name="Rey-Velasco X."/>
        </authorList>
    </citation>
    <scope>NUCLEOTIDE SEQUENCE [LARGE SCALE GENOMIC DNA]</scope>
    <source>
        <strain evidence="6 7">P117</strain>
    </source>
</reference>
<organism evidence="6 7">
    <name type="scientific">Glaciecola petra</name>
    <dbReference type="NCBI Taxonomy" id="3075602"/>
    <lineage>
        <taxon>Bacteria</taxon>
        <taxon>Pseudomonadati</taxon>
        <taxon>Pseudomonadota</taxon>
        <taxon>Gammaproteobacteria</taxon>
        <taxon>Alteromonadales</taxon>
        <taxon>Alteromonadaceae</taxon>
        <taxon>Glaciecola</taxon>
    </lineage>
</organism>
<evidence type="ECO:0000256" key="4">
    <source>
        <dbReference type="ARBA" id="ARBA00048488"/>
    </source>
</evidence>
<dbReference type="PANTHER" id="PTHR10173">
    <property type="entry name" value="METHIONINE SULFOXIDE REDUCTASE"/>
    <property type="match status" value="1"/>
</dbReference>
<evidence type="ECO:0000256" key="1">
    <source>
        <dbReference type="ARBA" id="ARBA00007174"/>
    </source>
</evidence>
<evidence type="ECO:0000256" key="2">
    <source>
        <dbReference type="ARBA" id="ARBA00012499"/>
    </source>
</evidence>
<dbReference type="PROSITE" id="PS51790">
    <property type="entry name" value="MSRB"/>
    <property type="match status" value="1"/>
</dbReference>
<gene>
    <name evidence="6" type="primary">msrB</name>
    <name evidence="6" type="ORF">RM552_04195</name>
</gene>
<dbReference type="InterPro" id="IPR011057">
    <property type="entry name" value="Mss4-like_sf"/>
</dbReference>
<dbReference type="Proteomes" id="UP001253545">
    <property type="component" value="Unassembled WGS sequence"/>
</dbReference>
<dbReference type="PANTHER" id="PTHR10173:SF52">
    <property type="entry name" value="METHIONINE-R-SULFOXIDE REDUCTASE B1"/>
    <property type="match status" value="1"/>
</dbReference>
<evidence type="ECO:0000313" key="7">
    <source>
        <dbReference type="Proteomes" id="UP001253545"/>
    </source>
</evidence>
<comment type="caution">
    <text evidence="6">The sequence shown here is derived from an EMBL/GenBank/DDBJ whole genome shotgun (WGS) entry which is preliminary data.</text>
</comment>
<protein>
    <recommendedName>
        <fullName evidence="2">peptide-methionine (R)-S-oxide reductase</fullName>
        <ecNumber evidence="2">1.8.4.12</ecNumber>
    </recommendedName>
</protein>
<sequence length="128" mass="14378">MTDPYKEKLTPEEYRVTRQAGTERPFTGEFLHNKETGKYTCKCCNATLFESAAKFDSGCGWPSFNAQSNDDNVVYKEDSSLGMQRIEILCRQCEAHLGHVFDDGPLPTGKRYCVNSISLNFDASSDSE</sequence>
<dbReference type="GO" id="GO:0033743">
    <property type="term" value="F:peptide-methionine (R)-S-oxide reductase activity"/>
    <property type="evidence" value="ECO:0007669"/>
    <property type="project" value="UniProtKB-EC"/>
</dbReference>
<accession>A0ABU2ZPR6</accession>
<dbReference type="Gene3D" id="2.170.150.20">
    <property type="entry name" value="Peptide methionine sulfoxide reductase"/>
    <property type="match status" value="1"/>
</dbReference>
<dbReference type="InterPro" id="IPR028427">
    <property type="entry name" value="Met_Sox_Rdtase_MsrB"/>
</dbReference>
<evidence type="ECO:0000256" key="3">
    <source>
        <dbReference type="ARBA" id="ARBA00023002"/>
    </source>
</evidence>
<dbReference type="Pfam" id="PF01641">
    <property type="entry name" value="SelR"/>
    <property type="match status" value="1"/>
</dbReference>
<proteinExistence type="inferred from homology"/>
<evidence type="ECO:0000313" key="6">
    <source>
        <dbReference type="EMBL" id="MDT0594038.1"/>
    </source>
</evidence>
<evidence type="ECO:0000259" key="5">
    <source>
        <dbReference type="PROSITE" id="PS51790"/>
    </source>
</evidence>
<keyword evidence="7" id="KW-1185">Reference proteome</keyword>
<dbReference type="EMBL" id="JAVRHX010000001">
    <property type="protein sequence ID" value="MDT0594038.1"/>
    <property type="molecule type" value="Genomic_DNA"/>
</dbReference>
<dbReference type="NCBIfam" id="TIGR00357">
    <property type="entry name" value="peptide-methionine (R)-S-oxide reductase MsrB"/>
    <property type="match status" value="1"/>
</dbReference>
<keyword evidence="3 6" id="KW-0560">Oxidoreductase</keyword>
<comment type="similarity">
    <text evidence="1">Belongs to the MsrB Met sulfoxide reductase family.</text>
</comment>
<dbReference type="InterPro" id="IPR002579">
    <property type="entry name" value="Met_Sox_Rdtase_MsrB_dom"/>
</dbReference>
<comment type="catalytic activity">
    <reaction evidence="4">
        <text>L-methionyl-[protein] + [thioredoxin]-disulfide + H2O = L-methionyl-(R)-S-oxide-[protein] + [thioredoxin]-dithiol</text>
        <dbReference type="Rhea" id="RHEA:24164"/>
        <dbReference type="Rhea" id="RHEA-COMP:10698"/>
        <dbReference type="Rhea" id="RHEA-COMP:10700"/>
        <dbReference type="Rhea" id="RHEA-COMP:12313"/>
        <dbReference type="Rhea" id="RHEA-COMP:12314"/>
        <dbReference type="ChEBI" id="CHEBI:15377"/>
        <dbReference type="ChEBI" id="CHEBI:16044"/>
        <dbReference type="ChEBI" id="CHEBI:29950"/>
        <dbReference type="ChEBI" id="CHEBI:45764"/>
        <dbReference type="ChEBI" id="CHEBI:50058"/>
        <dbReference type="EC" id="1.8.4.12"/>
    </reaction>
</comment>
<dbReference type="EC" id="1.8.4.12" evidence="2"/>
<dbReference type="SUPFAM" id="SSF51316">
    <property type="entry name" value="Mss4-like"/>
    <property type="match status" value="1"/>
</dbReference>
<feature type="domain" description="MsrB" evidence="5">
    <location>
        <begin position="2"/>
        <end position="124"/>
    </location>
</feature>